<comment type="similarity">
    <text evidence="1 6 7">Belongs to the peptidase S8 family.</text>
</comment>
<evidence type="ECO:0000313" key="10">
    <source>
        <dbReference type="EMBL" id="MBO1317960.1"/>
    </source>
</evidence>
<evidence type="ECO:0000259" key="9">
    <source>
        <dbReference type="Pfam" id="PF00082"/>
    </source>
</evidence>
<dbReference type="PANTHER" id="PTHR43806:SF11">
    <property type="entry name" value="CEREVISIN-RELATED"/>
    <property type="match status" value="1"/>
</dbReference>
<reference evidence="10" key="1">
    <citation type="submission" date="2021-03" db="EMBL/GenBank/DDBJ databases">
        <authorList>
            <person name="Wang G."/>
        </authorList>
    </citation>
    <scope>NUCLEOTIDE SEQUENCE</scope>
    <source>
        <strain evidence="10">KCTC 12899</strain>
    </source>
</reference>
<comment type="caution">
    <text evidence="10">The sequence shown here is derived from an EMBL/GenBank/DDBJ whole genome shotgun (WGS) entry which is preliminary data.</text>
</comment>
<dbReference type="Pfam" id="PF18986">
    <property type="entry name" value="DUF5719"/>
    <property type="match status" value="1"/>
</dbReference>
<name>A0A8J7QE40_9BACT</name>
<dbReference type="PRINTS" id="PR00723">
    <property type="entry name" value="SUBTILISIN"/>
</dbReference>
<evidence type="ECO:0000256" key="7">
    <source>
        <dbReference type="RuleBase" id="RU003355"/>
    </source>
</evidence>
<dbReference type="PANTHER" id="PTHR43806">
    <property type="entry name" value="PEPTIDASE S8"/>
    <property type="match status" value="1"/>
</dbReference>
<dbReference type="EMBL" id="JAFREP010000004">
    <property type="protein sequence ID" value="MBO1317960.1"/>
    <property type="molecule type" value="Genomic_DNA"/>
</dbReference>
<dbReference type="InterPro" id="IPR032675">
    <property type="entry name" value="LRR_dom_sf"/>
</dbReference>
<gene>
    <name evidence="10" type="ORF">J3U88_05760</name>
</gene>
<sequence>MNGTRLFGAILAALCLAASPFLHAMDRPEPETGRPITQLPTRLKPADLPAAVARNSQGPAMQLTPTERSNGWILIYEPDDRHQSRAAAKQSHDLVAQAAKAVDARIRHSFRGRNGTTYALLDSDAQPDGAGLTRRFAKQGRMRLVPNQRYRLNAAFPGNDPLVDQQWPLRNHGKPLQPGAGAPLASAHIDLAGAWQQQSGSDTVIVAVLDTGIDYEHPDLAANMWHNSGEIPGNQIDDDQNGFVDDVHGHNFAARFFSDDTLPRDLIGHGTHVAGTIGAVSDNGVGISGVNRNVSLMACRVFDDSGYTDDFILSQGIEYAVANGARIINASLGGPSPGAALETAVRNAADAGVLFVASAGNAGFYLGSRFSEVSAYPAQFDLPNILTVAATDNTDQLAPYSNFGESAVDLAAPGSAVLSTLPGMLVIYQENFDSIAEGALPAGYRRGGADNTWGVTDALAGNGNRALRADASAAFPYRGTGDGWLDLPQMTGDQFLYDFGASIWVSFDVSAAMSEGTRFTIEMVRDNGTSMWIDLGSSFHAFDGDNYARIEGRLPNFSFETMNLRLHWRAAPAGADHFGLEIDNLRIYQVARERHRLAGQADFDQAYGVYSGTSMAAPHVAGVAALLLAENPAMGLNELKMRLATTGDPLPALHHKTLSGRRLNAARALSASGGLQWVNRIETNEIRLGDSYPLLWSNLAAPDAVTEMVLLRDGQPLPETRVSVTDSAGMLLWHVPAVPAGDGYQLQLETADTAAQTAVFAIQPFVAAEINDPGLARLLTENLDQNNDQHLSEREFLRYQGPLAVFDDAILDYTSLNQLADQITFLGLISKNARVLPDLARFEKVQTLVLANGDFTSVDALPPSVQNLIIQDLPLVDLAPIPASVKELAFQNLNLTNLPDLPEELNSLLLNTVPLQTINRWPDQIGFTALSHLPLRSLPDFHQRGGNVFLENLPLTSLPVFPSGMGSLYVLRTALEATPDLDYLTKVTDLAFDFNPNLKQLGALPPMVGRLSLRENALTALPVLPDTVDQLFAGNNQLTALPNPLPPRLNFIFAQGNRLTSLPPMAEDMAFLDVSRNQLTELPDFSAMEYMVHLNAAYNQLRAADQLPRAMDQLNLAGNQLTDIAAMPFYMSYLNLADNQLDQLPPWPDQINLAFLNLAGNQFSQPPSLPEGAGWMCINLEGNPFDQASCAALDSIAALNPNGCAFGEYDMYSPTFDPLDGFLATRDHYGVFLGCEAVGSDQAVAGLTATRSGFNQVTLRWLPAGPAGVSLAGYRIYEEHQGTRHEIAFTQETQAVVHALPGKSHARFWVVVPVDRANNEYDVLAGTLPKNAVNQTMPTTNHHRFPALSQFGVTRHQLKLRGPGNSPFLGGRLAAIDAAGTLLAETFVWGNLGLADDTVALETLFSPETVASAARFECTTLIPSQVRLVAHSETDACHVPNQGAPSHGGFLGLAPEWLAEESAVLTITNPGDIAATIRQIWYDQSGATLGESEFLLDAGETIQRDALAEVPEDVDRAAVGAMRWLSDEPVSAAAIFTETNFHGSDLFVARANGRARLKGWFPAQGHFVRIANPGGQTAVVTFDLIDHEGRVVSTRATTLAANSSALWNTSSHWMDQSRDDRLSRNLSWRFEASHPVQVALEISGFDLHGLTSEVDEITERIEPLGEGQPILTAASLNFGATNKSALWLINTANQAGTVHLFFQGEGFDPIHRIVLPIAEGGRLEIDETTLLGRLPESDITLLREVQILAGDGVRLNGYSIHRDLLNDNLTTNPLGLK</sequence>
<organism evidence="10 11">
    <name type="scientific">Acanthopleuribacter pedis</name>
    <dbReference type="NCBI Taxonomy" id="442870"/>
    <lineage>
        <taxon>Bacteria</taxon>
        <taxon>Pseudomonadati</taxon>
        <taxon>Acidobacteriota</taxon>
        <taxon>Holophagae</taxon>
        <taxon>Acanthopleuribacterales</taxon>
        <taxon>Acanthopleuribacteraceae</taxon>
        <taxon>Acanthopleuribacter</taxon>
    </lineage>
</organism>
<evidence type="ECO:0000256" key="8">
    <source>
        <dbReference type="SAM" id="SignalP"/>
    </source>
</evidence>
<dbReference type="InterPro" id="IPR043777">
    <property type="entry name" value="DUF5719"/>
</dbReference>
<keyword evidence="3 6" id="KW-0378">Hydrolase</keyword>
<dbReference type="InterPro" id="IPR034204">
    <property type="entry name" value="PfSUB1-like_cat_dom"/>
</dbReference>
<dbReference type="SUPFAM" id="SSF52058">
    <property type="entry name" value="L domain-like"/>
    <property type="match status" value="2"/>
</dbReference>
<evidence type="ECO:0000256" key="1">
    <source>
        <dbReference type="ARBA" id="ARBA00011073"/>
    </source>
</evidence>
<dbReference type="InterPro" id="IPR000209">
    <property type="entry name" value="Peptidase_S8/S53_dom"/>
</dbReference>
<dbReference type="GO" id="GO:0004252">
    <property type="term" value="F:serine-type endopeptidase activity"/>
    <property type="evidence" value="ECO:0007669"/>
    <property type="project" value="UniProtKB-UniRule"/>
</dbReference>
<evidence type="ECO:0000313" key="11">
    <source>
        <dbReference type="Proteomes" id="UP000664417"/>
    </source>
</evidence>
<dbReference type="InterPro" id="IPR015500">
    <property type="entry name" value="Peptidase_S8_subtilisin-rel"/>
</dbReference>
<dbReference type="InterPro" id="IPR036852">
    <property type="entry name" value="Peptidase_S8/S53_dom_sf"/>
</dbReference>
<evidence type="ECO:0000256" key="5">
    <source>
        <dbReference type="PIRSR" id="PIRSR615500-1"/>
    </source>
</evidence>
<dbReference type="GO" id="GO:0006508">
    <property type="term" value="P:proteolysis"/>
    <property type="evidence" value="ECO:0007669"/>
    <property type="project" value="UniProtKB-KW"/>
</dbReference>
<dbReference type="CDD" id="cd07473">
    <property type="entry name" value="Peptidases_S8_Subtilisin_like"/>
    <property type="match status" value="1"/>
</dbReference>
<dbReference type="InterPro" id="IPR050131">
    <property type="entry name" value="Peptidase_S8_subtilisin-like"/>
</dbReference>
<dbReference type="SMART" id="SM00364">
    <property type="entry name" value="LRR_BAC"/>
    <property type="match status" value="7"/>
</dbReference>
<evidence type="ECO:0000256" key="6">
    <source>
        <dbReference type="PROSITE-ProRule" id="PRU01240"/>
    </source>
</evidence>
<feature type="active site" description="Charge relay system" evidence="5 6">
    <location>
        <position position="269"/>
    </location>
</feature>
<dbReference type="Pfam" id="PF00082">
    <property type="entry name" value="Peptidase_S8"/>
    <property type="match status" value="2"/>
</dbReference>
<feature type="signal peptide" evidence="8">
    <location>
        <begin position="1"/>
        <end position="24"/>
    </location>
</feature>
<dbReference type="Gene3D" id="3.40.50.200">
    <property type="entry name" value="Peptidase S8/S53 domain"/>
    <property type="match status" value="2"/>
</dbReference>
<feature type="domain" description="Peptidase S8/S53" evidence="9">
    <location>
        <begin position="202"/>
        <end position="416"/>
    </location>
</feature>
<dbReference type="InterPro" id="IPR023828">
    <property type="entry name" value="Peptidase_S8_Ser-AS"/>
</dbReference>
<keyword evidence="8" id="KW-0732">Signal</keyword>
<dbReference type="SUPFAM" id="SSF52743">
    <property type="entry name" value="Subtilisin-like"/>
    <property type="match status" value="1"/>
</dbReference>
<feature type="active site" description="Charge relay system" evidence="5 6">
    <location>
        <position position="210"/>
    </location>
</feature>
<dbReference type="Gene3D" id="3.80.10.10">
    <property type="entry name" value="Ribonuclease Inhibitor"/>
    <property type="match status" value="2"/>
</dbReference>
<feature type="domain" description="Peptidase S8/S53" evidence="9">
    <location>
        <begin position="602"/>
        <end position="647"/>
    </location>
</feature>
<evidence type="ECO:0000256" key="3">
    <source>
        <dbReference type="ARBA" id="ARBA00022801"/>
    </source>
</evidence>
<dbReference type="Proteomes" id="UP000664417">
    <property type="component" value="Unassembled WGS sequence"/>
</dbReference>
<evidence type="ECO:0000256" key="4">
    <source>
        <dbReference type="ARBA" id="ARBA00022825"/>
    </source>
</evidence>
<accession>A0A8J7QE40</accession>
<dbReference type="PROSITE" id="PS00137">
    <property type="entry name" value="SUBTILASE_HIS"/>
    <property type="match status" value="1"/>
</dbReference>
<dbReference type="PROSITE" id="PS00138">
    <property type="entry name" value="SUBTILASE_SER"/>
    <property type="match status" value="1"/>
</dbReference>
<dbReference type="PROSITE" id="PS00018">
    <property type="entry name" value="EF_HAND_1"/>
    <property type="match status" value="1"/>
</dbReference>
<dbReference type="PROSITE" id="PS00136">
    <property type="entry name" value="SUBTILASE_ASP"/>
    <property type="match status" value="1"/>
</dbReference>
<proteinExistence type="inferred from homology"/>
<feature type="chain" id="PRO_5035151512" evidence="8">
    <location>
        <begin position="25"/>
        <end position="1777"/>
    </location>
</feature>
<evidence type="ECO:0000256" key="2">
    <source>
        <dbReference type="ARBA" id="ARBA00022670"/>
    </source>
</evidence>
<dbReference type="PROSITE" id="PS51892">
    <property type="entry name" value="SUBTILASE"/>
    <property type="match status" value="1"/>
</dbReference>
<protein>
    <submittedName>
        <fullName evidence="10">S8 family serine peptidase</fullName>
    </submittedName>
</protein>
<dbReference type="InterPro" id="IPR022398">
    <property type="entry name" value="Peptidase_S8_His-AS"/>
</dbReference>
<dbReference type="InterPro" id="IPR018247">
    <property type="entry name" value="EF_Hand_1_Ca_BS"/>
</dbReference>
<dbReference type="InterPro" id="IPR023827">
    <property type="entry name" value="Peptidase_S8_Asp-AS"/>
</dbReference>
<keyword evidence="4 6" id="KW-0720">Serine protease</keyword>
<keyword evidence="11" id="KW-1185">Reference proteome</keyword>
<feature type="active site" description="Charge relay system" evidence="5 6">
    <location>
        <position position="614"/>
    </location>
</feature>
<dbReference type="RefSeq" id="WP_207857485.1">
    <property type="nucleotide sequence ID" value="NZ_JAFREP010000004.1"/>
</dbReference>
<keyword evidence="2 6" id="KW-0645">Protease</keyword>